<keyword evidence="1" id="KW-0812">Transmembrane</keyword>
<proteinExistence type="predicted"/>
<accession>A0A1J4N146</accession>
<dbReference type="Proteomes" id="UP000033772">
    <property type="component" value="Unassembled WGS sequence"/>
</dbReference>
<feature type="transmembrane region" description="Helical" evidence="1">
    <location>
        <begin position="12"/>
        <end position="37"/>
    </location>
</feature>
<gene>
    <name evidence="2" type="ORF">UG56_018590</name>
</gene>
<name>A0A1J4N146_9ACTN</name>
<keyword evidence="3" id="KW-1185">Reference proteome</keyword>
<feature type="transmembrane region" description="Helical" evidence="1">
    <location>
        <begin position="57"/>
        <end position="82"/>
    </location>
</feature>
<dbReference type="RefSeq" id="WP_045547289.1">
    <property type="nucleotide sequence ID" value="NZ_JZDQ02000027.1"/>
</dbReference>
<dbReference type="EMBL" id="JZDQ02000027">
    <property type="protein sequence ID" value="OIJ25242.1"/>
    <property type="molecule type" value="Genomic_DNA"/>
</dbReference>
<reference evidence="2" key="1">
    <citation type="submission" date="2016-10" db="EMBL/GenBank/DDBJ databases">
        <title>Draft Genome Sequence of Nocardioides luteus Strain BAFB, an Alkane-Degrading Bacterium Isolated from JP-7 Polluted Soil.</title>
        <authorList>
            <person name="Brown L."/>
            <person name="Ruiz O.N."/>
            <person name="Gunasekera T."/>
        </authorList>
    </citation>
    <scope>NUCLEOTIDE SEQUENCE [LARGE SCALE GENOMIC DNA]</scope>
    <source>
        <strain evidence="2">BAFB</strain>
    </source>
</reference>
<evidence type="ECO:0000313" key="2">
    <source>
        <dbReference type="EMBL" id="OIJ25242.1"/>
    </source>
</evidence>
<evidence type="ECO:0000313" key="3">
    <source>
        <dbReference type="Proteomes" id="UP000033772"/>
    </source>
</evidence>
<dbReference type="AlphaFoldDB" id="A0A1J4N146"/>
<comment type="caution">
    <text evidence="2">The sequence shown here is derived from an EMBL/GenBank/DDBJ whole genome shotgun (WGS) entry which is preliminary data.</text>
</comment>
<evidence type="ECO:0000256" key="1">
    <source>
        <dbReference type="SAM" id="Phobius"/>
    </source>
</evidence>
<organism evidence="2 3">
    <name type="scientific">Nocardioides luteus</name>
    <dbReference type="NCBI Taxonomy" id="1844"/>
    <lineage>
        <taxon>Bacteria</taxon>
        <taxon>Bacillati</taxon>
        <taxon>Actinomycetota</taxon>
        <taxon>Actinomycetes</taxon>
        <taxon>Propionibacteriales</taxon>
        <taxon>Nocardioidaceae</taxon>
        <taxon>Nocardioides</taxon>
    </lineage>
</organism>
<keyword evidence="1" id="KW-0472">Membrane</keyword>
<keyword evidence="1" id="KW-1133">Transmembrane helix</keyword>
<protein>
    <submittedName>
        <fullName evidence="2">Uncharacterized protein</fullName>
    </submittedName>
</protein>
<sequence>MHLSQAASPSTGAVSFLLAGIWVCVLIGILVAIRWSIKRLDALLADATGAWAWVGGILLAALRLVFVMYVLGVSALIFSLMIG</sequence>